<evidence type="ECO:0000259" key="3">
    <source>
        <dbReference type="PROSITE" id="PS50089"/>
    </source>
</evidence>
<feature type="domain" description="RING-type" evidence="3">
    <location>
        <begin position="84"/>
        <end position="128"/>
    </location>
</feature>
<reference evidence="4 5" key="1">
    <citation type="journal article" date="2017" name="Mycologia">
        <title>Bifiguratus adelaidae, gen. et sp. nov., a new member of Mucoromycotina in endophytic and soil-dwelling habitats.</title>
        <authorList>
            <person name="Torres-Cruz T.J."/>
            <person name="Billingsley Tobias T.L."/>
            <person name="Almatruk M."/>
            <person name="Hesse C."/>
            <person name="Kuske C.R."/>
            <person name="Desiro A."/>
            <person name="Benucci G.M."/>
            <person name="Bonito G."/>
            <person name="Stajich J.E."/>
            <person name="Dunlap C."/>
            <person name="Arnold A.E."/>
            <person name="Porras-Alfaro A."/>
        </authorList>
    </citation>
    <scope>NUCLEOTIDE SEQUENCE [LARGE SCALE GENOMIC DNA]</scope>
    <source>
        <strain evidence="4 5">AZ0501</strain>
    </source>
</reference>
<dbReference type="EMBL" id="MVBO01000024">
    <property type="protein sequence ID" value="OZJ05012.1"/>
    <property type="molecule type" value="Genomic_DNA"/>
</dbReference>
<evidence type="ECO:0000256" key="1">
    <source>
        <dbReference type="PROSITE-ProRule" id="PRU00175"/>
    </source>
</evidence>
<feature type="region of interest" description="Disordered" evidence="2">
    <location>
        <begin position="331"/>
        <end position="395"/>
    </location>
</feature>
<dbReference type="SMART" id="SM00184">
    <property type="entry name" value="RING"/>
    <property type="match status" value="1"/>
</dbReference>
<dbReference type="OrthoDB" id="8062037at2759"/>
<evidence type="ECO:0000256" key="2">
    <source>
        <dbReference type="SAM" id="MobiDB-lite"/>
    </source>
</evidence>
<dbReference type="GO" id="GO:0004842">
    <property type="term" value="F:ubiquitin-protein transferase activity"/>
    <property type="evidence" value="ECO:0007669"/>
    <property type="project" value="InterPro"/>
</dbReference>
<dbReference type="Proteomes" id="UP000242875">
    <property type="component" value="Unassembled WGS sequence"/>
</dbReference>
<proteinExistence type="predicted"/>
<evidence type="ECO:0000313" key="5">
    <source>
        <dbReference type="Proteomes" id="UP000242875"/>
    </source>
</evidence>
<name>A0A261Y347_9FUNG</name>
<evidence type="ECO:0000313" key="4">
    <source>
        <dbReference type="EMBL" id="OZJ05012.1"/>
    </source>
</evidence>
<dbReference type="Pfam" id="PF13639">
    <property type="entry name" value="zf-RING_2"/>
    <property type="match status" value="1"/>
</dbReference>
<feature type="compositionally biased region" description="Basic and acidic residues" evidence="2">
    <location>
        <begin position="39"/>
        <end position="54"/>
    </location>
</feature>
<feature type="region of interest" description="Disordered" evidence="2">
    <location>
        <begin position="39"/>
        <end position="75"/>
    </location>
</feature>
<protein>
    <recommendedName>
        <fullName evidence="3">RING-type domain-containing protein</fullName>
    </recommendedName>
</protein>
<dbReference type="PANTHER" id="PTHR46798:SF3">
    <property type="entry name" value="RING FINGER FAMILY PROTEIN"/>
    <property type="match status" value="1"/>
</dbReference>
<keyword evidence="1" id="KW-0863">Zinc-finger</keyword>
<feature type="compositionally biased region" description="Acidic residues" evidence="2">
    <location>
        <begin position="229"/>
        <end position="245"/>
    </location>
</feature>
<dbReference type="InterPro" id="IPR044274">
    <property type="entry name" value="RFI2"/>
</dbReference>
<dbReference type="PROSITE" id="PS50089">
    <property type="entry name" value="ZF_RING_2"/>
    <property type="match status" value="1"/>
</dbReference>
<gene>
    <name evidence="4" type="ORF">BZG36_02150</name>
</gene>
<organism evidence="4 5">
    <name type="scientific">Bifiguratus adelaidae</name>
    <dbReference type="NCBI Taxonomy" id="1938954"/>
    <lineage>
        <taxon>Eukaryota</taxon>
        <taxon>Fungi</taxon>
        <taxon>Fungi incertae sedis</taxon>
        <taxon>Mucoromycota</taxon>
        <taxon>Mucoromycotina</taxon>
        <taxon>Endogonomycetes</taxon>
        <taxon>Endogonales</taxon>
        <taxon>Endogonales incertae sedis</taxon>
        <taxon>Bifiguratus</taxon>
    </lineage>
</organism>
<keyword evidence="1" id="KW-0479">Metal-binding</keyword>
<feature type="compositionally biased region" description="Basic and acidic residues" evidence="2">
    <location>
        <begin position="63"/>
        <end position="75"/>
    </location>
</feature>
<dbReference type="AlphaFoldDB" id="A0A261Y347"/>
<dbReference type="InterPro" id="IPR013083">
    <property type="entry name" value="Znf_RING/FYVE/PHD"/>
</dbReference>
<dbReference type="SUPFAM" id="SSF57850">
    <property type="entry name" value="RING/U-box"/>
    <property type="match status" value="1"/>
</dbReference>
<dbReference type="GO" id="GO:0008270">
    <property type="term" value="F:zinc ion binding"/>
    <property type="evidence" value="ECO:0007669"/>
    <property type="project" value="UniProtKB-KW"/>
</dbReference>
<keyword evidence="1" id="KW-0862">Zinc</keyword>
<feature type="compositionally biased region" description="Polar residues" evidence="2">
    <location>
        <begin position="381"/>
        <end position="394"/>
    </location>
</feature>
<accession>A0A261Y347</accession>
<dbReference type="PANTHER" id="PTHR46798">
    <property type="entry name" value="OS09G0511500 PROTEIN"/>
    <property type="match status" value="1"/>
</dbReference>
<keyword evidence="5" id="KW-1185">Reference proteome</keyword>
<comment type="caution">
    <text evidence="4">The sequence shown here is derived from an EMBL/GenBank/DDBJ whole genome shotgun (WGS) entry which is preliminary data.</text>
</comment>
<feature type="compositionally biased region" description="Polar residues" evidence="2">
    <location>
        <begin position="337"/>
        <end position="350"/>
    </location>
</feature>
<feature type="region of interest" description="Disordered" evidence="2">
    <location>
        <begin position="228"/>
        <end position="296"/>
    </location>
</feature>
<dbReference type="Gene3D" id="3.30.40.10">
    <property type="entry name" value="Zinc/RING finger domain, C3HC4 (zinc finger)"/>
    <property type="match status" value="1"/>
</dbReference>
<sequence length="850" mass="96680">MEGFVLLDTVIDVLSQGTSDHEGLCTWARKTLLDARSKLESPQGDLRKIDKEQCHQSSTQNHSEQDSTRQEGPERLRTASEEPCAICFEPVIPRAHCQAKLMCGHIFHLPCIGTAFNSTGVMQCPVCRALQENQPAEWKYADKPIHCPQTYHEQYEDDLHLFADNDLYSEQSSLVDEDEETGAFRGAMARVGNTTFYFPERDDDEDSITDEALTMPWIASRHASMFTDNSEEYAESSGQSEDDQTMSDGEHTDSSAPLAFGEGEDTDHDGEHDEDDEDNDDIENEEDEGSEGSPNDIEEVITQMANSRQPLYYRDKWVRLLNRLRELQAMEGGSPAPSDTSPTIHQSNLSSDEEADTPANSWDNIPPLPHPTTRPRDPLFTLQSPTIDDTNSWDGESEIERRHRIWDLRQERFCQMSDSDFPSHEYHDILHVFVQALTGCTVPHQLNKLFERLVSRVFEEPIEDIKQWHALLYVFVILGSHLRVPYARLGTEADTLDLRAKMTTVSNWIVDFGQKPKPSSLTTTTIVAYMQLLSLLINITNAQDLTMDSHWETLKMSLVTSIGTLKQCENDLSDDCIFLATLMDLWSMLPNDERNDSETHLLPIMDLVNRNISILSEQDIPLAAFGSVLARYTHELKDASSIASLVLFWRHLRHQIVVQVTSATLHWHVSAMVSTLYALRRLLPARVYRYMMGEGPNLSLLESVFACLHHSTDRQADLEAALMLLVQFLPVAPAWLVRFAEEYKIRQLSSEHMERSSTARATAAMRHILFALDKAKVLSNETGAHVQKLRLSTDSDTSVPFYRRELRVHWCARRQMPLLTNMERVCDGQGSPGLAVELRRMLREYMLIRA</sequence>
<feature type="compositionally biased region" description="Acidic residues" evidence="2">
    <location>
        <begin position="262"/>
        <end position="290"/>
    </location>
</feature>
<dbReference type="InterPro" id="IPR001841">
    <property type="entry name" value="Znf_RING"/>
</dbReference>